<evidence type="ECO:0000313" key="2">
    <source>
        <dbReference type="Proteomes" id="UP001060170"/>
    </source>
</evidence>
<dbReference type="EMBL" id="CM045868">
    <property type="protein sequence ID" value="KAI7956847.1"/>
    <property type="molecule type" value="Genomic_DNA"/>
</dbReference>
<keyword evidence="2" id="KW-1185">Reference proteome</keyword>
<proteinExistence type="predicted"/>
<accession>A0ACC0ER13</accession>
<protein>
    <submittedName>
        <fullName evidence="1">Uncharacterized protein</fullName>
    </submittedName>
</protein>
<organism evidence="1 2">
    <name type="scientific">Puccinia striiformis f. sp. tritici</name>
    <dbReference type="NCBI Taxonomy" id="168172"/>
    <lineage>
        <taxon>Eukaryota</taxon>
        <taxon>Fungi</taxon>
        <taxon>Dikarya</taxon>
        <taxon>Basidiomycota</taxon>
        <taxon>Pucciniomycotina</taxon>
        <taxon>Pucciniomycetes</taxon>
        <taxon>Pucciniales</taxon>
        <taxon>Pucciniaceae</taxon>
        <taxon>Puccinia</taxon>
    </lineage>
</organism>
<name>A0ACC0ER13_9BASI</name>
<sequence length="444" mass="49439">MSEQQALKKGKRKNLWALLSGPTFGVLAGSSPPGYATGLELKTSTPVTTFQSKAHTEPPPLPPSTTKENFGNQDIYLENMDRTQEFKSCVASIRSRTTLQLVPEHKQRLLDSSSPNRKNKRSPGARGEFARLAGMIGKDIQQTTLKLSQLAQLAKRKTLFDDRPVEISELTYIIKQDIAQLNQQIAQLQTFVKQNLSTNRGQKQPVDEHNNNVVMMLQSKLADTSLGFKDVLEIRTQNMKATRDRSEQFHFNTPGVTTTTQSVLRSRPTSSSPFNNSHQSTDSPLYATQQAGVASAVNRSLYDSKGKGKSTTQDSGYQQNEYLALDMGKNSNQVESGGPQGYMQMQLTQDNSDAYLQQRSTAIESIESTITELGSIFSQLATMVAQQGEQVQRIDQDTMDIESNIQSAQSELLKFYSSISGNRMLMFKIFGMIMVFFLLFVLLT</sequence>
<comment type="caution">
    <text evidence="1">The sequence shown here is derived from an EMBL/GenBank/DDBJ whole genome shotgun (WGS) entry which is preliminary data.</text>
</comment>
<reference evidence="1 2" key="3">
    <citation type="journal article" date="2022" name="Microbiol. Spectr.">
        <title>Folding features and dynamics of 3D genome architecture in plant fungal pathogens.</title>
        <authorList>
            <person name="Xia C."/>
        </authorList>
    </citation>
    <scope>NUCLEOTIDE SEQUENCE [LARGE SCALE GENOMIC DNA]</scope>
    <source>
        <strain evidence="1 2">93-210</strain>
    </source>
</reference>
<reference evidence="2" key="2">
    <citation type="journal article" date="2018" name="Mol. Plant Microbe Interact.">
        <title>Genome sequence resources for the wheat stripe rust pathogen (Puccinia striiformis f. sp. tritici) and the barley stripe rust pathogen (Puccinia striiformis f. sp. hordei).</title>
        <authorList>
            <person name="Xia C."/>
            <person name="Wang M."/>
            <person name="Yin C."/>
            <person name="Cornejo O.E."/>
            <person name="Hulbert S.H."/>
            <person name="Chen X."/>
        </authorList>
    </citation>
    <scope>NUCLEOTIDE SEQUENCE [LARGE SCALE GENOMIC DNA]</scope>
    <source>
        <strain evidence="2">93-210</strain>
    </source>
</reference>
<dbReference type="Proteomes" id="UP001060170">
    <property type="component" value="Chromosome 4"/>
</dbReference>
<reference evidence="2" key="1">
    <citation type="journal article" date="2018" name="BMC Genomics">
        <title>Genomic insights into host adaptation between the wheat stripe rust pathogen (Puccinia striiformis f. sp. tritici) and the barley stripe rust pathogen (Puccinia striiformis f. sp. hordei).</title>
        <authorList>
            <person name="Xia C."/>
            <person name="Wang M."/>
            <person name="Yin C."/>
            <person name="Cornejo O.E."/>
            <person name="Hulbert S.H."/>
            <person name="Chen X."/>
        </authorList>
    </citation>
    <scope>NUCLEOTIDE SEQUENCE [LARGE SCALE GENOMIC DNA]</scope>
    <source>
        <strain evidence="2">93-210</strain>
    </source>
</reference>
<evidence type="ECO:0000313" key="1">
    <source>
        <dbReference type="EMBL" id="KAI7956847.1"/>
    </source>
</evidence>
<gene>
    <name evidence="1" type="ORF">MJO28_003942</name>
</gene>